<dbReference type="InterPro" id="IPR051826">
    <property type="entry name" value="E3_ubiquitin-ligase_domain"/>
</dbReference>
<proteinExistence type="predicted"/>
<dbReference type="GO" id="GO:0008270">
    <property type="term" value="F:zinc ion binding"/>
    <property type="evidence" value="ECO:0007669"/>
    <property type="project" value="UniProtKB-KW"/>
</dbReference>
<dbReference type="OrthoDB" id="8062037at2759"/>
<feature type="region of interest" description="Disordered" evidence="2">
    <location>
        <begin position="71"/>
        <end position="114"/>
    </location>
</feature>
<dbReference type="Pfam" id="PF13639">
    <property type="entry name" value="zf-RING_2"/>
    <property type="match status" value="1"/>
</dbReference>
<evidence type="ECO:0000313" key="6">
    <source>
        <dbReference type="Proteomes" id="UP000324897"/>
    </source>
</evidence>
<feature type="transmembrane region" description="Helical" evidence="3">
    <location>
        <begin position="25"/>
        <end position="48"/>
    </location>
</feature>
<keyword evidence="3" id="KW-1133">Transmembrane helix</keyword>
<reference evidence="5 6" key="1">
    <citation type="journal article" date="2019" name="Sci. Rep.">
        <title>A high-quality genome of Eragrostis curvula grass provides insights into Poaceae evolution and supports new strategies to enhance forage quality.</title>
        <authorList>
            <person name="Carballo J."/>
            <person name="Santos B.A.C.M."/>
            <person name="Zappacosta D."/>
            <person name="Garbus I."/>
            <person name="Selva J.P."/>
            <person name="Gallo C.A."/>
            <person name="Diaz A."/>
            <person name="Albertini E."/>
            <person name="Caccamo M."/>
            <person name="Echenique V."/>
        </authorList>
    </citation>
    <scope>NUCLEOTIDE SEQUENCE [LARGE SCALE GENOMIC DNA]</scope>
    <source>
        <strain evidence="6">cv. Victoria</strain>
        <tissue evidence="5">Leaf</tissue>
    </source>
</reference>
<keyword evidence="1" id="KW-0862">Zinc</keyword>
<dbReference type="EMBL" id="RWGY01000051">
    <property type="protein sequence ID" value="TVU06100.1"/>
    <property type="molecule type" value="Genomic_DNA"/>
</dbReference>
<dbReference type="Gramene" id="TVU06100">
    <property type="protein sequence ID" value="TVU06100"/>
    <property type="gene ID" value="EJB05_49292"/>
</dbReference>
<dbReference type="PROSITE" id="PS50089">
    <property type="entry name" value="ZF_RING_2"/>
    <property type="match status" value="1"/>
</dbReference>
<sequence>MNASGDAASGYQRTVHGHGGLSTGAIVGIAVGCAIAFAVAVGIVCCHCKRKRRRRAAREQEMAARIAREEMAHGHGRERQEHTGIVIDQGGVGSDGRDEGQSSREAEGLDRSGAVTHGDDYGGCPMCRSAFGIDAGDLPTRLDCGHLFHGQCIRPWVKVNKSCPVCNSDQITFLGLGNVPGSGTELQQRLAQRRREQEQSFSRRGSQHEQAFSPAEHF</sequence>
<evidence type="ECO:0000259" key="4">
    <source>
        <dbReference type="PROSITE" id="PS50089"/>
    </source>
</evidence>
<organism evidence="5 6">
    <name type="scientific">Eragrostis curvula</name>
    <name type="common">weeping love grass</name>
    <dbReference type="NCBI Taxonomy" id="38414"/>
    <lineage>
        <taxon>Eukaryota</taxon>
        <taxon>Viridiplantae</taxon>
        <taxon>Streptophyta</taxon>
        <taxon>Embryophyta</taxon>
        <taxon>Tracheophyta</taxon>
        <taxon>Spermatophyta</taxon>
        <taxon>Magnoliopsida</taxon>
        <taxon>Liliopsida</taxon>
        <taxon>Poales</taxon>
        <taxon>Poaceae</taxon>
        <taxon>PACMAD clade</taxon>
        <taxon>Chloridoideae</taxon>
        <taxon>Eragrostideae</taxon>
        <taxon>Eragrostidinae</taxon>
        <taxon>Eragrostis</taxon>
    </lineage>
</organism>
<dbReference type="InterPro" id="IPR013083">
    <property type="entry name" value="Znf_RING/FYVE/PHD"/>
</dbReference>
<evidence type="ECO:0000256" key="3">
    <source>
        <dbReference type="SAM" id="Phobius"/>
    </source>
</evidence>
<dbReference type="PANTHER" id="PTHR22765">
    <property type="entry name" value="RING FINGER AND PROTEASE ASSOCIATED DOMAIN-CONTAINING"/>
    <property type="match status" value="1"/>
</dbReference>
<keyword evidence="6" id="KW-1185">Reference proteome</keyword>
<accession>A0A5J9T405</accession>
<keyword evidence="1" id="KW-0863">Zinc-finger</keyword>
<dbReference type="AlphaFoldDB" id="A0A5J9T405"/>
<feature type="compositionally biased region" description="Basic and acidic residues" evidence="2">
    <location>
        <begin position="71"/>
        <end position="82"/>
    </location>
</feature>
<name>A0A5J9T405_9POAL</name>
<evidence type="ECO:0000256" key="1">
    <source>
        <dbReference type="PROSITE-ProRule" id="PRU00175"/>
    </source>
</evidence>
<evidence type="ECO:0000313" key="5">
    <source>
        <dbReference type="EMBL" id="TVU06100.1"/>
    </source>
</evidence>
<dbReference type="Proteomes" id="UP000324897">
    <property type="component" value="Unassembled WGS sequence"/>
</dbReference>
<dbReference type="Gene3D" id="3.30.40.10">
    <property type="entry name" value="Zinc/RING finger domain, C3HC4 (zinc finger)"/>
    <property type="match status" value="1"/>
</dbReference>
<evidence type="ECO:0000256" key="2">
    <source>
        <dbReference type="SAM" id="MobiDB-lite"/>
    </source>
</evidence>
<dbReference type="InterPro" id="IPR001841">
    <property type="entry name" value="Znf_RING"/>
</dbReference>
<keyword evidence="3" id="KW-0812">Transmembrane</keyword>
<protein>
    <recommendedName>
        <fullName evidence="4">RING-type domain-containing protein</fullName>
    </recommendedName>
</protein>
<keyword evidence="1" id="KW-0479">Metal-binding</keyword>
<feature type="region of interest" description="Disordered" evidence="2">
    <location>
        <begin position="191"/>
        <end position="218"/>
    </location>
</feature>
<dbReference type="SMART" id="SM00184">
    <property type="entry name" value="RING"/>
    <property type="match status" value="1"/>
</dbReference>
<feature type="non-terminal residue" evidence="5">
    <location>
        <position position="1"/>
    </location>
</feature>
<dbReference type="PANTHER" id="PTHR22765:SF454">
    <property type="entry name" value="ZINC FINGER, C3HC4 TYPE FAMILY PROTEIN"/>
    <property type="match status" value="1"/>
</dbReference>
<feature type="domain" description="RING-type" evidence="4">
    <location>
        <begin position="124"/>
        <end position="167"/>
    </location>
</feature>
<dbReference type="SUPFAM" id="SSF57850">
    <property type="entry name" value="RING/U-box"/>
    <property type="match status" value="1"/>
</dbReference>
<keyword evidence="3" id="KW-0472">Membrane</keyword>
<feature type="compositionally biased region" description="Basic and acidic residues" evidence="2">
    <location>
        <begin position="95"/>
        <end position="110"/>
    </location>
</feature>
<comment type="caution">
    <text evidence="5">The sequence shown here is derived from an EMBL/GenBank/DDBJ whole genome shotgun (WGS) entry which is preliminary data.</text>
</comment>
<dbReference type="GO" id="GO:0061630">
    <property type="term" value="F:ubiquitin protein ligase activity"/>
    <property type="evidence" value="ECO:0007669"/>
    <property type="project" value="TreeGrafter"/>
</dbReference>
<dbReference type="GO" id="GO:0006511">
    <property type="term" value="P:ubiquitin-dependent protein catabolic process"/>
    <property type="evidence" value="ECO:0007669"/>
    <property type="project" value="TreeGrafter"/>
</dbReference>
<gene>
    <name evidence="5" type="ORF">EJB05_49292</name>
</gene>